<evidence type="ECO:0000259" key="12">
    <source>
        <dbReference type="SMART" id="SM00646"/>
    </source>
</evidence>
<organism evidence="13 14">
    <name type="scientific">Methyloradius palustris</name>
    <dbReference type="NCBI Taxonomy" id="2778876"/>
    <lineage>
        <taxon>Bacteria</taxon>
        <taxon>Pseudomonadati</taxon>
        <taxon>Pseudomonadota</taxon>
        <taxon>Betaproteobacteria</taxon>
        <taxon>Nitrosomonadales</taxon>
        <taxon>Methylophilaceae</taxon>
        <taxon>Methyloradius</taxon>
    </lineage>
</organism>
<dbReference type="InterPro" id="IPR002508">
    <property type="entry name" value="MurNAc-LAA_cat"/>
</dbReference>
<reference evidence="13" key="1">
    <citation type="journal article" date="2021" name="Arch. Microbiol.">
        <title>Methyloradius palustris gen. nov., sp. nov., a methanol-oxidizing bacterium isolated from snow.</title>
        <authorList>
            <person name="Miyadera T."/>
            <person name="Kojima H."/>
            <person name="Fukui M."/>
        </authorList>
    </citation>
    <scope>NUCLEOTIDE SEQUENCE</scope>
    <source>
        <strain evidence="13">Zm11</strain>
    </source>
</reference>
<evidence type="ECO:0000313" key="13">
    <source>
        <dbReference type="EMBL" id="BCM25165.1"/>
    </source>
</evidence>
<evidence type="ECO:0000256" key="8">
    <source>
        <dbReference type="ARBA" id="ARBA00023316"/>
    </source>
</evidence>
<evidence type="ECO:0000256" key="1">
    <source>
        <dbReference type="ARBA" id="ARBA00001561"/>
    </source>
</evidence>
<dbReference type="RefSeq" id="WP_221763286.1">
    <property type="nucleotide sequence ID" value="NZ_AP024110.1"/>
</dbReference>
<dbReference type="GO" id="GO:0008745">
    <property type="term" value="F:N-acetylmuramoyl-L-alanine amidase activity"/>
    <property type="evidence" value="ECO:0007669"/>
    <property type="project" value="UniProtKB-EC"/>
</dbReference>
<evidence type="ECO:0000256" key="4">
    <source>
        <dbReference type="ARBA" id="ARBA00011901"/>
    </source>
</evidence>
<protein>
    <recommendedName>
        <fullName evidence="9">N-acetylmuramoyl-L-alanine amidase AmiC</fullName>
        <ecNumber evidence="4">3.5.1.28</ecNumber>
    </recommendedName>
</protein>
<dbReference type="PANTHER" id="PTHR30404">
    <property type="entry name" value="N-ACETYLMURAMOYL-L-ALANINE AMIDASE"/>
    <property type="match status" value="1"/>
</dbReference>
<evidence type="ECO:0000256" key="11">
    <source>
        <dbReference type="SAM" id="SignalP"/>
    </source>
</evidence>
<feature type="region of interest" description="Disordered" evidence="10">
    <location>
        <begin position="170"/>
        <end position="225"/>
    </location>
</feature>
<dbReference type="GO" id="GO:0030288">
    <property type="term" value="C:outer membrane-bounded periplasmic space"/>
    <property type="evidence" value="ECO:0007669"/>
    <property type="project" value="TreeGrafter"/>
</dbReference>
<feature type="chain" id="PRO_5034146626" description="N-acetylmuramoyl-L-alanine amidase AmiC" evidence="11">
    <location>
        <begin position="25"/>
        <end position="489"/>
    </location>
</feature>
<keyword evidence="8" id="KW-0961">Cell wall biogenesis/degradation</keyword>
<evidence type="ECO:0000256" key="2">
    <source>
        <dbReference type="ARBA" id="ARBA00004418"/>
    </source>
</evidence>
<dbReference type="KEGG" id="mpau:ZMTM_14240"/>
<keyword evidence="14" id="KW-1185">Reference proteome</keyword>
<dbReference type="PANTHER" id="PTHR30404:SF0">
    <property type="entry name" value="N-ACETYLMURAMOYL-L-ALANINE AMIDASE AMIC"/>
    <property type="match status" value="1"/>
</dbReference>
<dbReference type="Pfam" id="PF01520">
    <property type="entry name" value="Amidase_3"/>
    <property type="match status" value="1"/>
</dbReference>
<dbReference type="GO" id="GO:0071555">
    <property type="term" value="P:cell wall organization"/>
    <property type="evidence" value="ECO:0007669"/>
    <property type="project" value="UniProtKB-KW"/>
</dbReference>
<feature type="compositionally biased region" description="Polar residues" evidence="10">
    <location>
        <begin position="170"/>
        <end position="185"/>
    </location>
</feature>
<dbReference type="CDD" id="cd02696">
    <property type="entry name" value="MurNAc-LAA"/>
    <property type="match status" value="1"/>
</dbReference>
<evidence type="ECO:0000313" key="14">
    <source>
        <dbReference type="Proteomes" id="UP000826722"/>
    </source>
</evidence>
<evidence type="ECO:0000256" key="3">
    <source>
        <dbReference type="ARBA" id="ARBA00010860"/>
    </source>
</evidence>
<dbReference type="FunFam" id="3.40.630.40:FF:000001">
    <property type="entry name" value="N-acetylmuramoyl-L-alanine amidase"/>
    <property type="match status" value="1"/>
</dbReference>
<dbReference type="Gene3D" id="3.40.630.40">
    <property type="entry name" value="Zn-dependent exopeptidases"/>
    <property type="match status" value="1"/>
</dbReference>
<dbReference type="AlphaFoldDB" id="A0A8D5JLT1"/>
<dbReference type="Pfam" id="PF11741">
    <property type="entry name" value="AMIN"/>
    <property type="match status" value="1"/>
</dbReference>
<gene>
    <name evidence="13" type="ORF">ZMTM_14240</name>
</gene>
<evidence type="ECO:0000256" key="9">
    <source>
        <dbReference type="ARBA" id="ARBA00074581"/>
    </source>
</evidence>
<evidence type="ECO:0000256" key="5">
    <source>
        <dbReference type="ARBA" id="ARBA00022729"/>
    </source>
</evidence>
<dbReference type="GO" id="GO:0009253">
    <property type="term" value="P:peptidoglycan catabolic process"/>
    <property type="evidence" value="ECO:0007669"/>
    <property type="project" value="InterPro"/>
</dbReference>
<accession>A0A8D5JLT1</accession>
<sequence length="489" mass="52829">MNSAGLRILLITVLLGLFCQAAQAAISITAARVWPAEDYTRITLESPKPIDQKMIMLKNPDRLVLDLDDVELGPTLKALSDKILTDDPYIKQVRVANFKPGVVRLVIDLKSEIKPQIFSLQPAGDYKYRLVLDIYPAVDPLMTMVQQREKPSEAVTLPDLQMSNNVNIEPTIPATTTNQPATSPSEILPQVVLKPDTIKPDNKANENKTGENKVADKSPDNKAIPPKTVVAVPDAIGNNSPADKPALNKNNIRLITIAIDAGHGGEDPGARGANGSYEKNITLAVAKKLKAAIDAEPNMRGVLTRDGDYFIPLHGRVVKARKLQSDLFVSIHADAFVRPDAKGSSVFALSESGATSASARYLANKENESDLIGGVSLDNKDPYLARTLLDLSQTATINDSLKLGKAVLGNIGKINSLHKGSVEQAGFAVLKSPDIPSILVETAFISNPDEERKLNDDDYQEKLVGSILAGIKKYFASNPPLAKSKLVQE</sequence>
<comment type="similarity">
    <text evidence="3">Belongs to the N-acetylmuramoyl-L-alanine amidase 3 family.</text>
</comment>
<proteinExistence type="inferred from homology"/>
<evidence type="ECO:0000256" key="10">
    <source>
        <dbReference type="SAM" id="MobiDB-lite"/>
    </source>
</evidence>
<dbReference type="EMBL" id="AP024110">
    <property type="protein sequence ID" value="BCM25165.1"/>
    <property type="molecule type" value="Genomic_DNA"/>
</dbReference>
<dbReference type="Gene3D" id="2.60.40.3500">
    <property type="match status" value="1"/>
</dbReference>
<feature type="signal peptide" evidence="11">
    <location>
        <begin position="1"/>
        <end position="24"/>
    </location>
</feature>
<keyword evidence="6" id="KW-0574">Periplasm</keyword>
<dbReference type="Proteomes" id="UP000826722">
    <property type="component" value="Chromosome"/>
</dbReference>
<dbReference type="EC" id="3.5.1.28" evidence="4"/>
<dbReference type="InterPro" id="IPR021731">
    <property type="entry name" value="AMIN_dom"/>
</dbReference>
<feature type="compositionally biased region" description="Basic and acidic residues" evidence="10">
    <location>
        <begin position="196"/>
        <end position="220"/>
    </location>
</feature>
<name>A0A8D5JLT1_9PROT</name>
<evidence type="ECO:0000256" key="7">
    <source>
        <dbReference type="ARBA" id="ARBA00022801"/>
    </source>
</evidence>
<dbReference type="SMART" id="SM00646">
    <property type="entry name" value="Ami_3"/>
    <property type="match status" value="1"/>
</dbReference>
<keyword evidence="5 11" id="KW-0732">Signal</keyword>
<comment type="subcellular location">
    <subcellularLocation>
        <location evidence="2">Periplasm</location>
    </subcellularLocation>
</comment>
<dbReference type="SUPFAM" id="SSF53187">
    <property type="entry name" value="Zn-dependent exopeptidases"/>
    <property type="match status" value="1"/>
</dbReference>
<feature type="domain" description="MurNAc-LAA" evidence="12">
    <location>
        <begin position="317"/>
        <end position="472"/>
    </location>
</feature>
<dbReference type="InterPro" id="IPR050695">
    <property type="entry name" value="N-acetylmuramoyl_amidase_3"/>
</dbReference>
<keyword evidence="7" id="KW-0378">Hydrolase</keyword>
<comment type="catalytic activity">
    <reaction evidence="1">
        <text>Hydrolyzes the link between N-acetylmuramoyl residues and L-amino acid residues in certain cell-wall glycopeptides.</text>
        <dbReference type="EC" id="3.5.1.28"/>
    </reaction>
</comment>
<evidence type="ECO:0000256" key="6">
    <source>
        <dbReference type="ARBA" id="ARBA00022764"/>
    </source>
</evidence>